<comment type="function">
    <text evidence="16">Catalyzes cross-linking of the peptidoglycan cell wall at the division septum.</text>
</comment>
<keyword evidence="9 16" id="KW-0133">Cell shape</keyword>
<dbReference type="KEGG" id="htr:EPV75_03460"/>
<comment type="pathway">
    <text evidence="16">Cell wall biogenesis; peptidoglycan biosynthesis.</text>
</comment>
<dbReference type="SUPFAM" id="SSF56519">
    <property type="entry name" value="Penicillin binding protein dimerisation domain"/>
    <property type="match status" value="1"/>
</dbReference>
<dbReference type="HAMAP" id="MF_02080">
    <property type="entry name" value="FtsI_transpept"/>
    <property type="match status" value="1"/>
</dbReference>
<evidence type="ECO:0000256" key="15">
    <source>
        <dbReference type="ARBA" id="ARBA00023316"/>
    </source>
</evidence>
<keyword evidence="20" id="KW-1185">Reference proteome</keyword>
<comment type="similarity">
    <text evidence="16">Belongs to the transpeptidase family. FtsI subfamily.</text>
</comment>
<keyword evidence="2 16" id="KW-1003">Cell membrane</keyword>
<keyword evidence="15 16" id="KW-0961">Cell wall biogenesis/degradation</keyword>
<dbReference type="SUPFAM" id="SSF56601">
    <property type="entry name" value="beta-lactamase/transpeptidase-like"/>
    <property type="match status" value="1"/>
</dbReference>
<keyword evidence="12 16" id="KW-0472">Membrane</keyword>
<dbReference type="Gene3D" id="3.90.1310.10">
    <property type="entry name" value="Penicillin-binding protein 2a (Domain 2)"/>
    <property type="match status" value="1"/>
</dbReference>
<keyword evidence="4 16" id="KW-0132">Cell division</keyword>
<keyword evidence="14 16" id="KW-0131">Cell cycle</keyword>
<dbReference type="GO" id="GO:0009002">
    <property type="term" value="F:serine-type D-Ala-D-Ala carboxypeptidase activity"/>
    <property type="evidence" value="ECO:0007669"/>
    <property type="project" value="UniProtKB-UniRule"/>
</dbReference>
<keyword evidence="7 16" id="KW-0812">Transmembrane</keyword>
<comment type="catalytic activity">
    <reaction evidence="16">
        <text>Preferential cleavage: (Ac)2-L-Lys-D-Ala-|-D-Ala. Also transpeptidation of peptidyl-alanyl moieties that are N-acyl substituents of D-alanine.</text>
        <dbReference type="EC" id="3.4.16.4"/>
    </reaction>
</comment>
<dbReference type="GO" id="GO:0005886">
    <property type="term" value="C:plasma membrane"/>
    <property type="evidence" value="ECO:0007669"/>
    <property type="project" value="UniProtKB-UniRule"/>
</dbReference>
<dbReference type="PANTHER" id="PTHR30627:SF1">
    <property type="entry name" value="PEPTIDOGLYCAN D,D-TRANSPEPTIDASE FTSI"/>
    <property type="match status" value="1"/>
</dbReference>
<evidence type="ECO:0000256" key="10">
    <source>
        <dbReference type="ARBA" id="ARBA00022984"/>
    </source>
</evidence>
<keyword evidence="10 16" id="KW-0573">Peptidoglycan synthesis</keyword>
<evidence type="ECO:0000256" key="11">
    <source>
        <dbReference type="ARBA" id="ARBA00022989"/>
    </source>
</evidence>
<feature type="domain" description="Penicillin-binding protein transpeptidase" evidence="17">
    <location>
        <begin position="263"/>
        <end position="558"/>
    </location>
</feature>
<dbReference type="UniPathway" id="UPA00219"/>
<dbReference type="InterPro" id="IPR050515">
    <property type="entry name" value="Beta-lactam/transpept"/>
</dbReference>
<dbReference type="InterPro" id="IPR036138">
    <property type="entry name" value="PBP_dimer_sf"/>
</dbReference>
<evidence type="ECO:0000256" key="14">
    <source>
        <dbReference type="ARBA" id="ARBA00023306"/>
    </source>
</evidence>
<dbReference type="PANTHER" id="PTHR30627">
    <property type="entry name" value="PEPTIDOGLYCAN D,D-TRANSPEPTIDASE"/>
    <property type="match status" value="1"/>
</dbReference>
<evidence type="ECO:0000259" key="18">
    <source>
        <dbReference type="Pfam" id="PF03717"/>
    </source>
</evidence>
<feature type="domain" description="Penicillin-binding protein dimerisation" evidence="18">
    <location>
        <begin position="42"/>
        <end position="219"/>
    </location>
</feature>
<evidence type="ECO:0000256" key="9">
    <source>
        <dbReference type="ARBA" id="ARBA00022960"/>
    </source>
</evidence>
<proteinExistence type="inferred from homology"/>
<evidence type="ECO:0000256" key="7">
    <source>
        <dbReference type="ARBA" id="ARBA00022692"/>
    </source>
</evidence>
<keyword evidence="6 16" id="KW-0645">Protease</keyword>
<dbReference type="GO" id="GO:0008955">
    <property type="term" value="F:peptidoglycan glycosyltransferase activity"/>
    <property type="evidence" value="ECO:0007669"/>
    <property type="project" value="InterPro"/>
</dbReference>
<evidence type="ECO:0000256" key="4">
    <source>
        <dbReference type="ARBA" id="ARBA00022618"/>
    </source>
</evidence>
<sequence length="577" mass="64176">MIYGLIVLLFSAIFAKAFHVQILEADFLQSEGNKRQIRSLEIPAPRGEIYDRNGKVLALSTPIDSIWVDPKILSFYLDPAQQQAQLLKENLTTQQVAKRKALIDAKYLAYQQMLKLLNVSEETFTRQVLAKKNRRFMYVERGVLPELSAQIEDLDVPGLYVQNQYKRYYPAGEVVGHLIGFTNIDDTGIAGIEKTYDDWLSGHAGKKQIIKDRAGRVIEFVKDIEPAEPGQPLVLSIDEDLQFFLYHALKKAFIRHQAQSIMSVILDAQTGEVLAMVSLPGFNPNDRSQLTGNRLRNRVIADRIEPGSTVKPFIVAKALDLGVLHLDDEIDTRPGSLRIQGQRITDTRNHGVITPGEVIKLSSNVGASKIAFKMTPQQEWQMYHDVGFGQDLGLFLPGETLGFIRPATEWQKIDQASASFGYGFNINLMQLAQAYLIFANEGKIKPVSLLKLNKVPEGTQVVSKESAQAVLGMMEKVAARKGTAPQANIEGYRVAGKTGTVHRTKIGGYEQNKYISLFAGIVPVSNPKYIMVTAINEPSRGIYYGGKVAAPVFHEVMQEALRLNNIPPDEVLEEGAP</sequence>
<dbReference type="EMBL" id="CP035033">
    <property type="protein sequence ID" value="QAB16413.1"/>
    <property type="molecule type" value="Genomic_DNA"/>
</dbReference>
<dbReference type="GO" id="GO:0071555">
    <property type="term" value="P:cell wall organization"/>
    <property type="evidence" value="ECO:0007669"/>
    <property type="project" value="UniProtKB-KW"/>
</dbReference>
<evidence type="ECO:0000256" key="1">
    <source>
        <dbReference type="ARBA" id="ARBA00004370"/>
    </source>
</evidence>
<dbReference type="AlphaFoldDB" id="A0A410H659"/>
<evidence type="ECO:0000256" key="5">
    <source>
        <dbReference type="ARBA" id="ARBA00022645"/>
    </source>
</evidence>
<evidence type="ECO:0000256" key="2">
    <source>
        <dbReference type="ARBA" id="ARBA00022475"/>
    </source>
</evidence>
<evidence type="ECO:0000256" key="16">
    <source>
        <dbReference type="HAMAP-Rule" id="MF_02080"/>
    </source>
</evidence>
<evidence type="ECO:0000256" key="13">
    <source>
        <dbReference type="ARBA" id="ARBA00023210"/>
    </source>
</evidence>
<dbReference type="Pfam" id="PF03717">
    <property type="entry name" value="PBP_dimer"/>
    <property type="match status" value="1"/>
</dbReference>
<dbReference type="GO" id="GO:0043093">
    <property type="term" value="P:FtsZ-dependent cytokinesis"/>
    <property type="evidence" value="ECO:0007669"/>
    <property type="project" value="UniProtKB-UniRule"/>
</dbReference>
<protein>
    <recommendedName>
        <fullName evidence="16">Peptidoglycan D,D-transpeptidase FtsI</fullName>
        <ecNumber evidence="16">3.4.16.4</ecNumber>
    </recommendedName>
    <alternativeName>
        <fullName evidence="16">Penicillin-binding protein 3</fullName>
        <shortName evidence="16">PBP-3</shortName>
    </alternativeName>
</protein>
<dbReference type="GO" id="GO:0006508">
    <property type="term" value="P:proteolysis"/>
    <property type="evidence" value="ECO:0007669"/>
    <property type="project" value="UniProtKB-KW"/>
</dbReference>
<dbReference type="EC" id="3.4.16.4" evidence="16"/>
<evidence type="ECO:0000256" key="8">
    <source>
        <dbReference type="ARBA" id="ARBA00022801"/>
    </source>
</evidence>
<dbReference type="Proteomes" id="UP000285478">
    <property type="component" value="Chromosome"/>
</dbReference>
<evidence type="ECO:0000256" key="6">
    <source>
        <dbReference type="ARBA" id="ARBA00022670"/>
    </source>
</evidence>
<dbReference type="GO" id="GO:0008658">
    <property type="term" value="F:penicillin binding"/>
    <property type="evidence" value="ECO:0007669"/>
    <property type="project" value="InterPro"/>
</dbReference>
<feature type="active site" description="Acyl-ester intermediate" evidence="16">
    <location>
        <position position="308"/>
    </location>
</feature>
<dbReference type="Gene3D" id="3.30.450.330">
    <property type="match status" value="1"/>
</dbReference>
<dbReference type="GO" id="GO:0000917">
    <property type="term" value="P:division septum assembly"/>
    <property type="evidence" value="ECO:0007669"/>
    <property type="project" value="UniProtKB-KW"/>
</dbReference>
<keyword evidence="5 16" id="KW-0121">Carboxypeptidase</keyword>
<dbReference type="InterPro" id="IPR012338">
    <property type="entry name" value="Beta-lactam/transpept-like"/>
</dbReference>
<evidence type="ECO:0000313" key="20">
    <source>
        <dbReference type="Proteomes" id="UP000285478"/>
    </source>
</evidence>
<evidence type="ECO:0000259" key="17">
    <source>
        <dbReference type="Pfam" id="PF00905"/>
    </source>
</evidence>
<evidence type="ECO:0000313" key="19">
    <source>
        <dbReference type="EMBL" id="QAB16413.1"/>
    </source>
</evidence>
<organism evidence="19 20">
    <name type="scientific">Hydrogenovibrio thermophilus</name>
    <dbReference type="NCBI Taxonomy" id="265883"/>
    <lineage>
        <taxon>Bacteria</taxon>
        <taxon>Pseudomonadati</taxon>
        <taxon>Pseudomonadota</taxon>
        <taxon>Gammaproteobacteria</taxon>
        <taxon>Thiotrichales</taxon>
        <taxon>Piscirickettsiaceae</taxon>
        <taxon>Hydrogenovibrio</taxon>
    </lineage>
</organism>
<dbReference type="Gene3D" id="3.40.710.10">
    <property type="entry name" value="DD-peptidase/beta-lactamase superfamily"/>
    <property type="match status" value="1"/>
</dbReference>
<gene>
    <name evidence="16" type="primary">ftsI</name>
    <name evidence="19" type="ORF">EPV75_03460</name>
</gene>
<dbReference type="GO" id="GO:0009252">
    <property type="term" value="P:peptidoglycan biosynthetic process"/>
    <property type="evidence" value="ECO:0007669"/>
    <property type="project" value="UniProtKB-UniRule"/>
</dbReference>
<dbReference type="GO" id="GO:0008360">
    <property type="term" value="P:regulation of cell shape"/>
    <property type="evidence" value="ECO:0007669"/>
    <property type="project" value="UniProtKB-KW"/>
</dbReference>
<accession>A0A410H659</accession>
<keyword evidence="13 16" id="KW-0717">Septation</keyword>
<comment type="subcellular location">
    <subcellularLocation>
        <location evidence="1">Membrane</location>
    </subcellularLocation>
</comment>
<keyword evidence="8 16" id="KW-0378">Hydrolase</keyword>
<reference evidence="19 20" key="1">
    <citation type="journal article" date="2018" name="Environ. Microbiol.">
        <title>Genomes of ubiquitous marine and hypersaline Hydrogenovibrio, Thiomicrorhabdus and Thiomicrospira spp. encode a diversity of mechanisms to sustain chemolithoautotrophy in heterogeneous environments.</title>
        <authorList>
            <person name="Scott K.M."/>
            <person name="Williams J."/>
            <person name="Porter C.M.B."/>
            <person name="Russel S."/>
            <person name="Harmer T.L."/>
            <person name="Paul J.H."/>
            <person name="Antonen K.M."/>
            <person name="Bridges M.K."/>
            <person name="Camper G.J."/>
            <person name="Campla C.K."/>
            <person name="Casella L.G."/>
            <person name="Chase E."/>
            <person name="Conrad J.W."/>
            <person name="Cruz M.C."/>
            <person name="Dunlap D.S."/>
            <person name="Duran L."/>
            <person name="Fahsbender E.M."/>
            <person name="Goldsmith D.B."/>
            <person name="Keeley R.F."/>
            <person name="Kondoff M.R."/>
            <person name="Kussy B.I."/>
            <person name="Lane M.K."/>
            <person name="Lawler S."/>
            <person name="Leigh B.A."/>
            <person name="Lewis C."/>
            <person name="Lostal L.M."/>
            <person name="Marking D."/>
            <person name="Mancera P.A."/>
            <person name="McClenthan E.C."/>
            <person name="McIntyre E.A."/>
            <person name="Mine J.A."/>
            <person name="Modi S."/>
            <person name="Moore B.D."/>
            <person name="Morgan W.A."/>
            <person name="Nelson K.M."/>
            <person name="Nguyen K.N."/>
            <person name="Ogburn N."/>
            <person name="Parrino D.G."/>
            <person name="Pedapudi A.D."/>
            <person name="Pelham R.P."/>
            <person name="Preece A.M."/>
            <person name="Rampersad E.A."/>
            <person name="Richardson J.C."/>
            <person name="Rodgers C.M."/>
            <person name="Schaffer B.L."/>
            <person name="Sheridan N.E."/>
            <person name="Solone M.R."/>
            <person name="Staley Z.R."/>
            <person name="Tabuchi M."/>
            <person name="Waide R.J."/>
            <person name="Wanjugi P.W."/>
            <person name="Young S."/>
            <person name="Clum A."/>
            <person name="Daum C."/>
            <person name="Huntemann M."/>
            <person name="Ivanova N."/>
            <person name="Kyrpides N."/>
            <person name="Mikhailova N."/>
            <person name="Palaniappan K."/>
            <person name="Pillay M."/>
            <person name="Reddy T.B.K."/>
            <person name="Shapiro N."/>
            <person name="Stamatis D."/>
            <person name="Varghese N."/>
            <person name="Woyke T."/>
            <person name="Boden R."/>
            <person name="Freyermuth S.K."/>
            <person name="Kerfeld C.A."/>
        </authorList>
    </citation>
    <scope>NUCLEOTIDE SEQUENCE [LARGE SCALE GENOMIC DNA]</scope>
    <source>
        <strain evidence="19 20">JR-2</strain>
    </source>
</reference>
<evidence type="ECO:0000256" key="12">
    <source>
        <dbReference type="ARBA" id="ARBA00023136"/>
    </source>
</evidence>
<evidence type="ECO:0000256" key="3">
    <source>
        <dbReference type="ARBA" id="ARBA00022519"/>
    </source>
</evidence>
<keyword evidence="11 16" id="KW-1133">Transmembrane helix</keyword>
<dbReference type="InterPro" id="IPR037532">
    <property type="entry name" value="FtsI_transpept"/>
</dbReference>
<keyword evidence="3 16" id="KW-0997">Cell inner membrane</keyword>
<dbReference type="InterPro" id="IPR005311">
    <property type="entry name" value="PBP_dimer"/>
</dbReference>
<dbReference type="Pfam" id="PF00905">
    <property type="entry name" value="Transpeptidase"/>
    <property type="match status" value="1"/>
</dbReference>
<dbReference type="InterPro" id="IPR001460">
    <property type="entry name" value="PCN-bd_Tpept"/>
</dbReference>
<name>A0A410H659_9GAMM</name>